<name>A0ABS9TSX0_9PSEU</name>
<evidence type="ECO:0000256" key="7">
    <source>
        <dbReference type="ARBA" id="ARBA00022676"/>
    </source>
</evidence>
<dbReference type="Gene3D" id="3.40.50.2020">
    <property type="match status" value="1"/>
</dbReference>
<keyword evidence="10 15" id="KW-0660">Purine salvage</keyword>
<comment type="pathway">
    <text evidence="4">Purine metabolism; GMP biosynthesis via salvage pathway; GMP from guanine: step 1/1.</text>
</comment>
<protein>
    <recommendedName>
        <fullName evidence="15">Hypoxanthine phosphoribosyltransferase</fullName>
        <ecNumber evidence="15">2.4.2.8</ecNumber>
    </recommendedName>
</protein>
<evidence type="ECO:0000256" key="6">
    <source>
        <dbReference type="ARBA" id="ARBA00022490"/>
    </source>
</evidence>
<evidence type="ECO:0000256" key="4">
    <source>
        <dbReference type="ARBA" id="ARBA00004676"/>
    </source>
</evidence>
<evidence type="ECO:0000259" key="16">
    <source>
        <dbReference type="Pfam" id="PF00156"/>
    </source>
</evidence>
<sequence>MYDAELARVLLTEQQIRNKIDELAEQLSRDFRERCRDGADALVLVGVLKGSVMFLADLARALSIPAQLEFLTLSSYGSAAVSSGKVRLVNDLETDLSSRHVLIVEDVIDSGLTLAWLLQHLEVRKPASLEVCALLRKQTTRKADVPVRYVGFDIPNEFVVGYGIDFAERYRDLPFIAILETAAEPCTPR</sequence>
<dbReference type="NCBIfam" id="TIGR01203">
    <property type="entry name" value="HGPRTase"/>
    <property type="match status" value="1"/>
</dbReference>
<dbReference type="CDD" id="cd06223">
    <property type="entry name" value="PRTases_typeI"/>
    <property type="match status" value="1"/>
</dbReference>
<dbReference type="EC" id="2.4.2.8" evidence="15"/>
<dbReference type="InterPro" id="IPR005904">
    <property type="entry name" value="Hxn_phspho_trans"/>
</dbReference>
<keyword evidence="8 15" id="KW-0808">Transferase</keyword>
<dbReference type="GO" id="GO:0016757">
    <property type="term" value="F:glycosyltransferase activity"/>
    <property type="evidence" value="ECO:0007669"/>
    <property type="project" value="UniProtKB-KW"/>
</dbReference>
<keyword evidence="11 15" id="KW-0547">Nucleotide-binding</keyword>
<dbReference type="InterPro" id="IPR050408">
    <property type="entry name" value="HGPRT"/>
</dbReference>
<dbReference type="PANTHER" id="PTHR43340">
    <property type="entry name" value="HYPOXANTHINE-GUANINE PHOSPHORIBOSYLTRANSFERASE"/>
    <property type="match status" value="1"/>
</dbReference>
<evidence type="ECO:0000256" key="3">
    <source>
        <dbReference type="ARBA" id="ARBA00004669"/>
    </source>
</evidence>
<evidence type="ECO:0000256" key="13">
    <source>
        <dbReference type="ARBA" id="ARBA00048811"/>
    </source>
</evidence>
<keyword evidence="6 15" id="KW-0963">Cytoplasm</keyword>
<dbReference type="Proteomes" id="UP001299970">
    <property type="component" value="Unassembled WGS sequence"/>
</dbReference>
<keyword evidence="9 15" id="KW-0479">Metal-binding</keyword>
<gene>
    <name evidence="17" type="primary">hpt</name>
    <name evidence="17" type="ORF">MMF94_38755</name>
</gene>
<comment type="catalytic activity">
    <reaction evidence="14">
        <text>IMP + diphosphate = hypoxanthine + 5-phospho-alpha-D-ribose 1-diphosphate</text>
        <dbReference type="Rhea" id="RHEA:17973"/>
        <dbReference type="ChEBI" id="CHEBI:17368"/>
        <dbReference type="ChEBI" id="CHEBI:33019"/>
        <dbReference type="ChEBI" id="CHEBI:58017"/>
        <dbReference type="ChEBI" id="CHEBI:58053"/>
        <dbReference type="EC" id="2.4.2.8"/>
    </reaction>
    <physiologicalReaction direction="right-to-left" evidence="14">
        <dbReference type="Rhea" id="RHEA:17975"/>
    </physiologicalReaction>
</comment>
<dbReference type="EMBL" id="JAKXMK010000047">
    <property type="protein sequence ID" value="MCH6171663.1"/>
    <property type="molecule type" value="Genomic_DNA"/>
</dbReference>
<evidence type="ECO:0000256" key="9">
    <source>
        <dbReference type="ARBA" id="ARBA00022723"/>
    </source>
</evidence>
<dbReference type="InterPro" id="IPR029057">
    <property type="entry name" value="PRTase-like"/>
</dbReference>
<keyword evidence="7 15" id="KW-0328">Glycosyltransferase</keyword>
<comment type="caution">
    <text evidence="17">The sequence shown here is derived from an EMBL/GenBank/DDBJ whole genome shotgun (WGS) entry which is preliminary data.</text>
</comment>
<keyword evidence="12 15" id="KW-0460">Magnesium</keyword>
<dbReference type="Pfam" id="PF00156">
    <property type="entry name" value="Pribosyltran"/>
    <property type="match status" value="1"/>
</dbReference>
<evidence type="ECO:0000256" key="11">
    <source>
        <dbReference type="ARBA" id="ARBA00022741"/>
    </source>
</evidence>
<evidence type="ECO:0000313" key="18">
    <source>
        <dbReference type="Proteomes" id="UP001299970"/>
    </source>
</evidence>
<proteinExistence type="inferred from homology"/>
<comment type="similarity">
    <text evidence="5 15">Belongs to the purine/pyrimidine phosphoribosyltransferase family.</text>
</comment>
<evidence type="ECO:0000256" key="5">
    <source>
        <dbReference type="ARBA" id="ARBA00008391"/>
    </source>
</evidence>
<accession>A0ABS9TSX0</accession>
<comment type="cofactor">
    <cofactor evidence="1 15">
        <name>Mg(2+)</name>
        <dbReference type="ChEBI" id="CHEBI:18420"/>
    </cofactor>
</comment>
<reference evidence="17 18" key="1">
    <citation type="submission" date="2022-03" db="EMBL/GenBank/DDBJ databases">
        <title>Pseudonocardia alaer sp. nov., a novel actinomycete isolated from reed forest soil.</title>
        <authorList>
            <person name="Wang L."/>
        </authorList>
    </citation>
    <scope>NUCLEOTIDE SEQUENCE [LARGE SCALE GENOMIC DNA]</scope>
    <source>
        <strain evidence="17 18">Y-16303</strain>
    </source>
</reference>
<dbReference type="RefSeq" id="WP_241042467.1">
    <property type="nucleotide sequence ID" value="NZ_BAAAJF010000005.1"/>
</dbReference>
<evidence type="ECO:0000256" key="12">
    <source>
        <dbReference type="ARBA" id="ARBA00022842"/>
    </source>
</evidence>
<comment type="catalytic activity">
    <reaction evidence="13">
        <text>GMP + diphosphate = guanine + 5-phospho-alpha-D-ribose 1-diphosphate</text>
        <dbReference type="Rhea" id="RHEA:25424"/>
        <dbReference type="ChEBI" id="CHEBI:16235"/>
        <dbReference type="ChEBI" id="CHEBI:33019"/>
        <dbReference type="ChEBI" id="CHEBI:58017"/>
        <dbReference type="ChEBI" id="CHEBI:58115"/>
        <dbReference type="EC" id="2.4.2.8"/>
    </reaction>
    <physiologicalReaction direction="right-to-left" evidence="13">
        <dbReference type="Rhea" id="RHEA:25426"/>
    </physiologicalReaction>
</comment>
<organism evidence="17 18">
    <name type="scientific">Pseudonocardia alaniniphila</name>
    <dbReference type="NCBI Taxonomy" id="75291"/>
    <lineage>
        <taxon>Bacteria</taxon>
        <taxon>Bacillati</taxon>
        <taxon>Actinomycetota</taxon>
        <taxon>Actinomycetes</taxon>
        <taxon>Pseudonocardiales</taxon>
        <taxon>Pseudonocardiaceae</taxon>
        <taxon>Pseudonocardia</taxon>
    </lineage>
</organism>
<dbReference type="InterPro" id="IPR000836">
    <property type="entry name" value="PRTase_dom"/>
</dbReference>
<evidence type="ECO:0000256" key="8">
    <source>
        <dbReference type="ARBA" id="ARBA00022679"/>
    </source>
</evidence>
<comment type="subcellular location">
    <subcellularLocation>
        <location evidence="2 15">Cytoplasm</location>
    </subcellularLocation>
</comment>
<evidence type="ECO:0000313" key="17">
    <source>
        <dbReference type="EMBL" id="MCH6171663.1"/>
    </source>
</evidence>
<evidence type="ECO:0000256" key="1">
    <source>
        <dbReference type="ARBA" id="ARBA00001946"/>
    </source>
</evidence>
<keyword evidence="18" id="KW-1185">Reference proteome</keyword>
<dbReference type="PANTHER" id="PTHR43340:SF1">
    <property type="entry name" value="HYPOXANTHINE PHOSPHORIBOSYLTRANSFERASE"/>
    <property type="match status" value="1"/>
</dbReference>
<comment type="pathway">
    <text evidence="3 15">Purine metabolism; IMP biosynthesis via salvage pathway; IMP from hypoxanthine: step 1/1.</text>
</comment>
<evidence type="ECO:0000256" key="10">
    <source>
        <dbReference type="ARBA" id="ARBA00022726"/>
    </source>
</evidence>
<evidence type="ECO:0000256" key="15">
    <source>
        <dbReference type="RuleBase" id="RU364099"/>
    </source>
</evidence>
<dbReference type="SUPFAM" id="SSF53271">
    <property type="entry name" value="PRTase-like"/>
    <property type="match status" value="1"/>
</dbReference>
<evidence type="ECO:0000256" key="2">
    <source>
        <dbReference type="ARBA" id="ARBA00004496"/>
    </source>
</evidence>
<feature type="domain" description="Phosphoribosyltransferase" evidence="16">
    <location>
        <begin position="13"/>
        <end position="166"/>
    </location>
</feature>
<evidence type="ECO:0000256" key="14">
    <source>
        <dbReference type="ARBA" id="ARBA00049402"/>
    </source>
</evidence>